<dbReference type="InterPro" id="IPR036047">
    <property type="entry name" value="F-box-like_dom_sf"/>
</dbReference>
<dbReference type="OrthoDB" id="2227197at2759"/>
<dbReference type="GO" id="GO:0019005">
    <property type="term" value="C:SCF ubiquitin ligase complex"/>
    <property type="evidence" value="ECO:0007669"/>
    <property type="project" value="TreeGrafter"/>
</dbReference>
<proteinExistence type="predicted"/>
<dbReference type="PANTHER" id="PTHR16134:SF148">
    <property type="entry name" value="S-PHASE KINASE-ASSOCIATED PROTEIN 2, ISOFORM A"/>
    <property type="match status" value="1"/>
</dbReference>
<name>A0A077WJ36_9FUNG</name>
<dbReference type="GO" id="GO:0031146">
    <property type="term" value="P:SCF-dependent proteasomal ubiquitin-dependent protein catabolic process"/>
    <property type="evidence" value="ECO:0007669"/>
    <property type="project" value="TreeGrafter"/>
</dbReference>
<dbReference type="SUPFAM" id="SSF81383">
    <property type="entry name" value="F-box domain"/>
    <property type="match status" value="1"/>
</dbReference>
<sequence length="525" mass="59652">MTVDPLQLVERLSCDIVERIFAYLSQNECLECMAVSRAWYKLIPQYATFVWRQVDISGDQQDERFKECLGPHVQHCQISGANDSQVSAILGMLVQRGCKNLQTLAFIRCRLPDQFMQTLTPLTSRLRKLTFTEHSDNISILHILALCPNITHFTLSSFDSNADIYNHDPLLYQQQLPDNHLFDQLLHLRLDVVMDKHKRLTPILKRCPNLKYLAVCNIAPDSDAYQLPSKATIDLDLFLQYCPELTFLECNSWEQQSDDMIEDDFNKSGSTGLQQLITRESTDYTAADILPTVMKHQHTLSRLHLGGALGAGNSSRSDWTNLAFIQAPRLCTLSLKYITIPSTVLECLIRQCPALEDVTLWTTELMGSPPETALRQLPNLKRLDLGRFSNCMNRIDFLQSLQGLESLALRYWGRDMTDDELDAISTIKGLRELLLVQSGSKLTQQGLCRFAKNVISLRKLELHNMPCMLSGSVLAAWGDMQCLNTLKLVCCKGLTRQGIRDMMNRTTSLRQFDIAYCNLMDTSDV</sequence>
<evidence type="ECO:0000313" key="2">
    <source>
        <dbReference type="EMBL" id="CDS07801.1"/>
    </source>
</evidence>
<dbReference type="Pfam" id="PF12937">
    <property type="entry name" value="F-box-like"/>
    <property type="match status" value="1"/>
</dbReference>
<dbReference type="AlphaFoldDB" id="A0A077WJ36"/>
<dbReference type="EMBL" id="LK023324">
    <property type="protein sequence ID" value="CDS07801.1"/>
    <property type="molecule type" value="Genomic_DNA"/>
</dbReference>
<reference evidence="2" key="1">
    <citation type="journal article" date="2014" name="Genome Announc.">
        <title>De novo whole-genome sequence and genome annotation of Lichtheimia ramosa.</title>
        <authorList>
            <person name="Linde J."/>
            <person name="Schwartze V."/>
            <person name="Binder U."/>
            <person name="Lass-Florl C."/>
            <person name="Voigt K."/>
            <person name="Horn F."/>
        </authorList>
    </citation>
    <scope>NUCLEOTIDE SEQUENCE</scope>
    <source>
        <strain evidence="2">JMRC FSU:6197</strain>
    </source>
</reference>
<dbReference type="SUPFAM" id="SSF52058">
    <property type="entry name" value="L domain-like"/>
    <property type="match status" value="1"/>
</dbReference>
<organism evidence="2">
    <name type="scientific">Lichtheimia ramosa</name>
    <dbReference type="NCBI Taxonomy" id="688394"/>
    <lineage>
        <taxon>Eukaryota</taxon>
        <taxon>Fungi</taxon>
        <taxon>Fungi incertae sedis</taxon>
        <taxon>Mucoromycota</taxon>
        <taxon>Mucoromycotina</taxon>
        <taxon>Mucoromycetes</taxon>
        <taxon>Mucorales</taxon>
        <taxon>Lichtheimiaceae</taxon>
        <taxon>Lichtheimia</taxon>
    </lineage>
</organism>
<protein>
    <recommendedName>
        <fullName evidence="1">F-box domain-containing protein</fullName>
    </recommendedName>
</protein>
<dbReference type="PANTHER" id="PTHR16134">
    <property type="entry name" value="F-BOX/TPR REPEAT PROTEIN POF3"/>
    <property type="match status" value="1"/>
</dbReference>
<gene>
    <name evidence="2" type="ORF">LRAMOSA01750</name>
</gene>
<dbReference type="InterPro" id="IPR032675">
    <property type="entry name" value="LRR_dom_sf"/>
</dbReference>
<evidence type="ECO:0000259" key="1">
    <source>
        <dbReference type="Pfam" id="PF12937"/>
    </source>
</evidence>
<feature type="domain" description="F-box" evidence="1">
    <location>
        <begin position="16"/>
        <end position="56"/>
    </location>
</feature>
<dbReference type="InterPro" id="IPR001810">
    <property type="entry name" value="F-box_dom"/>
</dbReference>
<dbReference type="Gene3D" id="3.80.10.10">
    <property type="entry name" value="Ribonuclease Inhibitor"/>
    <property type="match status" value="1"/>
</dbReference>
<accession>A0A077WJ36</accession>
<dbReference type="Gene3D" id="1.20.1280.50">
    <property type="match status" value="1"/>
</dbReference>